<organism evidence="1 2">
    <name type="scientific">Marinithermofilum abyssi</name>
    <dbReference type="NCBI Taxonomy" id="1571185"/>
    <lineage>
        <taxon>Bacteria</taxon>
        <taxon>Bacillati</taxon>
        <taxon>Bacillota</taxon>
        <taxon>Bacilli</taxon>
        <taxon>Bacillales</taxon>
        <taxon>Thermoactinomycetaceae</taxon>
        <taxon>Marinithermofilum</taxon>
    </lineage>
</organism>
<dbReference type="Proteomes" id="UP000625210">
    <property type="component" value="Unassembled WGS sequence"/>
</dbReference>
<evidence type="ECO:0000313" key="2">
    <source>
        <dbReference type="Proteomes" id="UP000625210"/>
    </source>
</evidence>
<accession>A0A8J2VBG8</accession>
<dbReference type="AlphaFoldDB" id="A0A8J2VBG8"/>
<proteinExistence type="predicted"/>
<dbReference type="RefSeq" id="WP_188645988.1">
    <property type="nucleotide sequence ID" value="NZ_BMHQ01000001.1"/>
</dbReference>
<sequence length="162" mass="18930">MASTFDKKTLINILHDFGVPDPEYWADQELNDKNWAFLAAFRFLRPLQDELDAYLHRPENWIEAQLKYRHCEYRHILQSMLDAGISPKEIGVFAYWIARMAYNSALSRFSDPAGDDYDLENEGEGLPKWALSEIFHDVTTGRYIPDLHTLFPYRNPEGKTKS</sequence>
<gene>
    <name evidence="1" type="ORF">GCM10011571_01160</name>
</gene>
<keyword evidence="2" id="KW-1185">Reference proteome</keyword>
<reference evidence="1" key="1">
    <citation type="journal article" date="2014" name="Int. J. Syst. Evol. Microbiol.">
        <title>Complete genome sequence of Corynebacterium casei LMG S-19264T (=DSM 44701T), isolated from a smear-ripened cheese.</title>
        <authorList>
            <consortium name="US DOE Joint Genome Institute (JGI-PGF)"/>
            <person name="Walter F."/>
            <person name="Albersmeier A."/>
            <person name="Kalinowski J."/>
            <person name="Ruckert C."/>
        </authorList>
    </citation>
    <scope>NUCLEOTIDE SEQUENCE</scope>
    <source>
        <strain evidence="1">CGMCC 1.15179</strain>
    </source>
</reference>
<comment type="caution">
    <text evidence="1">The sequence shown here is derived from an EMBL/GenBank/DDBJ whole genome shotgun (WGS) entry which is preliminary data.</text>
</comment>
<protein>
    <submittedName>
        <fullName evidence="1">Uncharacterized protein</fullName>
    </submittedName>
</protein>
<name>A0A8J2VBG8_9BACL</name>
<dbReference type="EMBL" id="BMHQ01000001">
    <property type="protein sequence ID" value="GGE03993.1"/>
    <property type="molecule type" value="Genomic_DNA"/>
</dbReference>
<evidence type="ECO:0000313" key="1">
    <source>
        <dbReference type="EMBL" id="GGE03993.1"/>
    </source>
</evidence>
<reference evidence="1" key="2">
    <citation type="submission" date="2020-09" db="EMBL/GenBank/DDBJ databases">
        <authorList>
            <person name="Sun Q."/>
            <person name="Zhou Y."/>
        </authorList>
    </citation>
    <scope>NUCLEOTIDE SEQUENCE</scope>
    <source>
        <strain evidence="1">CGMCC 1.15179</strain>
    </source>
</reference>